<evidence type="ECO:0000256" key="5">
    <source>
        <dbReference type="ARBA" id="ARBA00022821"/>
    </source>
</evidence>
<dbReference type="InterPro" id="IPR058922">
    <property type="entry name" value="WHD_DRP"/>
</dbReference>
<accession>A0A8X8WLU0</accession>
<evidence type="ECO:0000259" key="7">
    <source>
        <dbReference type="Pfam" id="PF00931"/>
    </source>
</evidence>
<keyword evidence="6" id="KW-0067">ATP-binding</keyword>
<protein>
    <submittedName>
        <fullName evidence="11">Uncharacterized protein</fullName>
    </submittedName>
</protein>
<name>A0A8X8WLU0_SALSN</name>
<dbReference type="PANTHER" id="PTHR36766">
    <property type="entry name" value="PLANT BROAD-SPECTRUM MILDEW RESISTANCE PROTEIN RPW8"/>
    <property type="match status" value="1"/>
</dbReference>
<keyword evidence="2" id="KW-0433">Leucine-rich repeat</keyword>
<dbReference type="InterPro" id="IPR036388">
    <property type="entry name" value="WH-like_DNA-bd_sf"/>
</dbReference>
<dbReference type="GO" id="GO:0005524">
    <property type="term" value="F:ATP binding"/>
    <property type="evidence" value="ECO:0007669"/>
    <property type="project" value="UniProtKB-KW"/>
</dbReference>
<dbReference type="Pfam" id="PF00931">
    <property type="entry name" value="NB-ARC"/>
    <property type="match status" value="1"/>
</dbReference>
<comment type="similarity">
    <text evidence="1">Belongs to the disease resistance NB-LRR family.</text>
</comment>
<dbReference type="FunFam" id="3.40.50.300:FF:001091">
    <property type="entry name" value="Probable disease resistance protein At1g61300"/>
    <property type="match status" value="1"/>
</dbReference>
<dbReference type="EMBL" id="PNBA02000016">
    <property type="protein sequence ID" value="KAG6397165.1"/>
    <property type="molecule type" value="Genomic_DNA"/>
</dbReference>
<dbReference type="Pfam" id="PF18052">
    <property type="entry name" value="Rx_N"/>
    <property type="match status" value="1"/>
</dbReference>
<dbReference type="Gene3D" id="3.40.50.300">
    <property type="entry name" value="P-loop containing nucleotide triphosphate hydrolases"/>
    <property type="match status" value="1"/>
</dbReference>
<dbReference type="Gene3D" id="1.20.5.4130">
    <property type="match status" value="1"/>
</dbReference>
<keyword evidence="3" id="KW-0677">Repeat</keyword>
<evidence type="ECO:0000259" key="9">
    <source>
        <dbReference type="Pfam" id="PF23559"/>
    </source>
</evidence>
<dbReference type="FunFam" id="1.10.10.10:FF:000322">
    <property type="entry name" value="Probable disease resistance protein At1g63360"/>
    <property type="match status" value="1"/>
</dbReference>
<dbReference type="InterPro" id="IPR041118">
    <property type="entry name" value="Rx_N"/>
</dbReference>
<dbReference type="PANTHER" id="PTHR36766:SF42">
    <property type="entry name" value="NB-ARC DOMAIN DISEASE RESISTANCE PROTEIN"/>
    <property type="match status" value="1"/>
</dbReference>
<dbReference type="Proteomes" id="UP000298416">
    <property type="component" value="Unassembled WGS sequence"/>
</dbReference>
<sequence>MAESFVSILIHNLSYLLEEEIGVIMGVDKEMKKLQSTLTTIQSVLEDAEAKQFHNKSIHNWLTKLNAAAFDIEDILDECSTEASKLPTKFNLKKILFSRKMGRRIKDMTHRLDHLAAERNNFHLSEIVAPDQEVDCRRESGSVLIEGDHIYGRDEDRESIVEVLLNQESKLSVLPIVGIGGLGKTTLTQLVFNDERVTRHFDDKLWVCVSDNFCIKFLIEAMIQSATGSASNLVQLDALQRRIREVLNGRRYLLVLDDVWSDNQEDWAKFRSILDCGSSGASVVVTTRLRKVAEAMGTLLPFSLKGLSEEDLWSLFKLRAFGQEQESEAFPGLETIGRQIVRKCGGVPLAAKALGGLLRFKRREKEWVHVRESEIWEEETMIMPALRLSYHHLPLQLRQCFAYCAVFPKDYEMEKQDLIFHWIALGCIKPNGAEEVEDVGDRIWNELVSRSFFHEVTLQGTNKEILTATTTAISVEILTTTTTAKIHDLVHDLAQSILENKVPGSSSNASDSKVRKVHFTKHSWENGCSSISLNVPTLSNIMSYPRLRIVKLNWARVETLPNAIAKLKHLCYLDLTSSHIRILPSTFCNLWNLQILIINDCILLEALPKKIKYMTNLRHVFLDGCLKLSDMPCGIKELTHLKTLTLFIVGNKAGNQLDQLQLLKIGGRLEIRHLERAKSELTRAKLFEKPNLAHLILNWEGDSAEAMDEKVLEGLEPHPNLECLQISGFRGRYAPVWMKKMENLSQVNMRFCRNLSRLPLIGDLPRLKSLYLWGIDALEYIVDENGSRNSKFASLERLRIGNLPNLRGVVEGDSHAVEVFQNVRELYIKNCNLCDLDLHLPSLRSIRLWNMCELTALPREVASLSELVIRQCPKLVALPPTRMPKLESLAIFDCPQLAARCVEEKGEEWEKIAHVPHLLIRERPDNRGGGGSVQAKMPGGEIIAVKKLLMKNKEAVRKRRDGGGVLAEVEVLGNVRHRNIVRLLGCCTNNQCTMLLY</sequence>
<dbReference type="InterPro" id="IPR032675">
    <property type="entry name" value="LRR_dom_sf"/>
</dbReference>
<dbReference type="GO" id="GO:0051607">
    <property type="term" value="P:defense response to virus"/>
    <property type="evidence" value="ECO:0007669"/>
    <property type="project" value="UniProtKB-ARBA"/>
</dbReference>
<evidence type="ECO:0000256" key="2">
    <source>
        <dbReference type="ARBA" id="ARBA00022614"/>
    </source>
</evidence>
<gene>
    <name evidence="11" type="ORF">SASPL_143330</name>
</gene>
<dbReference type="Gene3D" id="1.10.10.10">
    <property type="entry name" value="Winged helix-like DNA-binding domain superfamily/Winged helix DNA-binding domain"/>
    <property type="match status" value="1"/>
</dbReference>
<feature type="domain" description="Disease resistance protein winged helix" evidence="9">
    <location>
        <begin position="406"/>
        <end position="494"/>
    </location>
</feature>
<dbReference type="SUPFAM" id="SSF52540">
    <property type="entry name" value="P-loop containing nucleoside triphosphate hydrolases"/>
    <property type="match status" value="1"/>
</dbReference>
<keyword evidence="12" id="KW-1185">Reference proteome</keyword>
<evidence type="ECO:0000256" key="1">
    <source>
        <dbReference type="ARBA" id="ARBA00008894"/>
    </source>
</evidence>
<proteinExistence type="inferred from homology"/>
<dbReference type="InterPro" id="IPR011009">
    <property type="entry name" value="Kinase-like_dom_sf"/>
</dbReference>
<dbReference type="Pfam" id="PF25019">
    <property type="entry name" value="LRR_R13L1-DRL21"/>
    <property type="match status" value="1"/>
</dbReference>
<evidence type="ECO:0000259" key="8">
    <source>
        <dbReference type="Pfam" id="PF18052"/>
    </source>
</evidence>
<dbReference type="GO" id="GO:0043531">
    <property type="term" value="F:ADP binding"/>
    <property type="evidence" value="ECO:0007669"/>
    <property type="project" value="InterPro"/>
</dbReference>
<dbReference type="AlphaFoldDB" id="A0A8X8WLU0"/>
<evidence type="ECO:0000256" key="6">
    <source>
        <dbReference type="ARBA" id="ARBA00022840"/>
    </source>
</evidence>
<keyword evidence="5" id="KW-0611">Plant defense</keyword>
<dbReference type="InterPro" id="IPR002182">
    <property type="entry name" value="NB-ARC"/>
</dbReference>
<reference evidence="11" key="1">
    <citation type="submission" date="2018-01" db="EMBL/GenBank/DDBJ databases">
        <authorList>
            <person name="Mao J.F."/>
        </authorList>
    </citation>
    <scope>NUCLEOTIDE SEQUENCE</scope>
    <source>
        <strain evidence="11">Huo1</strain>
        <tissue evidence="11">Leaf</tissue>
    </source>
</reference>
<organism evidence="11">
    <name type="scientific">Salvia splendens</name>
    <name type="common">Scarlet sage</name>
    <dbReference type="NCBI Taxonomy" id="180675"/>
    <lineage>
        <taxon>Eukaryota</taxon>
        <taxon>Viridiplantae</taxon>
        <taxon>Streptophyta</taxon>
        <taxon>Embryophyta</taxon>
        <taxon>Tracheophyta</taxon>
        <taxon>Spermatophyta</taxon>
        <taxon>Magnoliopsida</taxon>
        <taxon>eudicotyledons</taxon>
        <taxon>Gunneridae</taxon>
        <taxon>Pentapetalae</taxon>
        <taxon>asterids</taxon>
        <taxon>lamiids</taxon>
        <taxon>Lamiales</taxon>
        <taxon>Lamiaceae</taxon>
        <taxon>Nepetoideae</taxon>
        <taxon>Mentheae</taxon>
        <taxon>Salviinae</taxon>
        <taxon>Salvia</taxon>
        <taxon>Salvia subgen. Calosphace</taxon>
        <taxon>core Calosphace</taxon>
    </lineage>
</organism>
<dbReference type="SUPFAM" id="SSF52058">
    <property type="entry name" value="L domain-like"/>
    <property type="match status" value="1"/>
</dbReference>
<evidence type="ECO:0000313" key="11">
    <source>
        <dbReference type="EMBL" id="KAG6397165.1"/>
    </source>
</evidence>
<dbReference type="InterPro" id="IPR027417">
    <property type="entry name" value="P-loop_NTPase"/>
</dbReference>
<reference evidence="11" key="2">
    <citation type="submission" date="2020-08" db="EMBL/GenBank/DDBJ databases">
        <title>Plant Genome Project.</title>
        <authorList>
            <person name="Zhang R.-G."/>
        </authorList>
    </citation>
    <scope>NUCLEOTIDE SEQUENCE</scope>
    <source>
        <strain evidence="11">Huo1</strain>
        <tissue evidence="11">Leaf</tissue>
    </source>
</reference>
<feature type="domain" description="R13L1/DRL21-like LRR repeat region" evidence="10">
    <location>
        <begin position="658"/>
        <end position="773"/>
    </location>
</feature>
<feature type="domain" description="NB-ARC" evidence="7">
    <location>
        <begin position="156"/>
        <end position="324"/>
    </location>
</feature>
<comment type="caution">
    <text evidence="11">The sequence shown here is derived from an EMBL/GenBank/DDBJ whole genome shotgun (WGS) entry which is preliminary data.</text>
</comment>
<keyword evidence="4" id="KW-0547">Nucleotide-binding</keyword>
<dbReference type="SUPFAM" id="SSF56112">
    <property type="entry name" value="Protein kinase-like (PK-like)"/>
    <property type="match status" value="1"/>
</dbReference>
<dbReference type="Gene3D" id="3.30.200.20">
    <property type="entry name" value="Phosphorylase Kinase, domain 1"/>
    <property type="match status" value="1"/>
</dbReference>
<evidence type="ECO:0000259" key="10">
    <source>
        <dbReference type="Pfam" id="PF25019"/>
    </source>
</evidence>
<dbReference type="PRINTS" id="PR00364">
    <property type="entry name" value="DISEASERSIST"/>
</dbReference>
<dbReference type="CDD" id="cd14798">
    <property type="entry name" value="RX-CC_like"/>
    <property type="match status" value="1"/>
</dbReference>
<dbReference type="Gene3D" id="3.80.10.10">
    <property type="entry name" value="Ribonuclease Inhibitor"/>
    <property type="match status" value="2"/>
</dbReference>
<evidence type="ECO:0000256" key="4">
    <source>
        <dbReference type="ARBA" id="ARBA00022741"/>
    </source>
</evidence>
<feature type="domain" description="Disease resistance N-terminal" evidence="8">
    <location>
        <begin position="5"/>
        <end position="88"/>
    </location>
</feature>
<dbReference type="InterPro" id="IPR056789">
    <property type="entry name" value="LRR_R13L1-DRL21"/>
</dbReference>
<evidence type="ECO:0000313" key="12">
    <source>
        <dbReference type="Proteomes" id="UP000298416"/>
    </source>
</evidence>
<dbReference type="InterPro" id="IPR038005">
    <property type="entry name" value="RX-like_CC"/>
</dbReference>
<evidence type="ECO:0000256" key="3">
    <source>
        <dbReference type="ARBA" id="ARBA00022737"/>
    </source>
</evidence>
<dbReference type="Pfam" id="PF23559">
    <property type="entry name" value="WHD_DRP"/>
    <property type="match status" value="1"/>
</dbReference>